<comment type="caution">
    <text evidence="2">The sequence shown here is derived from an EMBL/GenBank/DDBJ whole genome shotgun (WGS) entry which is preliminary data.</text>
</comment>
<proteinExistence type="predicted"/>
<evidence type="ECO:0000313" key="3">
    <source>
        <dbReference type="Proteomes" id="UP001148838"/>
    </source>
</evidence>
<evidence type="ECO:0000256" key="1">
    <source>
        <dbReference type="SAM" id="MobiDB-lite"/>
    </source>
</evidence>
<name>A0ABQ8TRW8_PERAM</name>
<accession>A0ABQ8TRW8</accession>
<sequence length="120" mass="13053">MAGLCEGGNEPPGSLKASKYSKPLKHIFHEESSDTSSSSQKSDPELRPGVGSIPTWTDYLVGFIPRFSPTVMRMSVLKAAERNPMGTYSNGGNERGRVAGEQYYRSEVSGQVNEAARQIL</sequence>
<protein>
    <submittedName>
        <fullName evidence="2">Uncharacterized protein</fullName>
    </submittedName>
</protein>
<reference evidence="2 3" key="1">
    <citation type="journal article" date="2022" name="Allergy">
        <title>Genome assembly and annotation of Periplaneta americana reveal a comprehensive cockroach allergen profile.</title>
        <authorList>
            <person name="Wang L."/>
            <person name="Xiong Q."/>
            <person name="Saelim N."/>
            <person name="Wang L."/>
            <person name="Nong W."/>
            <person name="Wan A.T."/>
            <person name="Shi M."/>
            <person name="Liu X."/>
            <person name="Cao Q."/>
            <person name="Hui J.H.L."/>
            <person name="Sookrung N."/>
            <person name="Leung T.F."/>
            <person name="Tungtrongchitr A."/>
            <person name="Tsui S.K.W."/>
        </authorList>
    </citation>
    <scope>NUCLEOTIDE SEQUENCE [LARGE SCALE GENOMIC DNA]</scope>
    <source>
        <strain evidence="2">PWHHKU_190912</strain>
    </source>
</reference>
<gene>
    <name evidence="2" type="ORF">ANN_00840</name>
</gene>
<evidence type="ECO:0000313" key="2">
    <source>
        <dbReference type="EMBL" id="KAJ4449441.1"/>
    </source>
</evidence>
<dbReference type="Proteomes" id="UP001148838">
    <property type="component" value="Unassembled WGS sequence"/>
</dbReference>
<feature type="region of interest" description="Disordered" evidence="1">
    <location>
        <begin position="1"/>
        <end position="53"/>
    </location>
</feature>
<dbReference type="EMBL" id="JAJSOF020000003">
    <property type="protein sequence ID" value="KAJ4449441.1"/>
    <property type="molecule type" value="Genomic_DNA"/>
</dbReference>
<organism evidence="2 3">
    <name type="scientific">Periplaneta americana</name>
    <name type="common">American cockroach</name>
    <name type="synonym">Blatta americana</name>
    <dbReference type="NCBI Taxonomy" id="6978"/>
    <lineage>
        <taxon>Eukaryota</taxon>
        <taxon>Metazoa</taxon>
        <taxon>Ecdysozoa</taxon>
        <taxon>Arthropoda</taxon>
        <taxon>Hexapoda</taxon>
        <taxon>Insecta</taxon>
        <taxon>Pterygota</taxon>
        <taxon>Neoptera</taxon>
        <taxon>Polyneoptera</taxon>
        <taxon>Dictyoptera</taxon>
        <taxon>Blattodea</taxon>
        <taxon>Blattoidea</taxon>
        <taxon>Blattidae</taxon>
        <taxon>Blattinae</taxon>
        <taxon>Periplaneta</taxon>
    </lineage>
</organism>
<keyword evidence="3" id="KW-1185">Reference proteome</keyword>